<dbReference type="InterPro" id="IPR036388">
    <property type="entry name" value="WH-like_DNA-bd_sf"/>
</dbReference>
<gene>
    <name evidence="4" type="ORF">FEZ33_05725</name>
</gene>
<accession>A0A5R9DXS6</accession>
<dbReference type="PANTHER" id="PTHR30185">
    <property type="entry name" value="CRYPTIC BETA-GLUCOSIDE BGL OPERON ANTITERMINATOR"/>
    <property type="match status" value="1"/>
</dbReference>
<reference evidence="4 5" key="1">
    <citation type="submission" date="2019-05" db="EMBL/GenBank/DDBJ databases">
        <title>The metagenome of a microbial culture collection derived from dairy environment covers the genomic content of the human microbiome.</title>
        <authorList>
            <person name="Roder T."/>
            <person name="Wuthrich D."/>
            <person name="Sattari Z."/>
            <person name="Von Ah U."/>
            <person name="Bar C."/>
            <person name="Ronchi F."/>
            <person name="Macpherson A.J."/>
            <person name="Ganal-Vonarburg S.C."/>
            <person name="Bruggmann R."/>
            <person name="Vergeres G."/>
        </authorList>
    </citation>
    <scope>NUCLEOTIDE SEQUENCE [LARGE SCALE GENOMIC DNA]</scope>
    <source>
        <strain evidence="4 5">FAM 24227</strain>
    </source>
</reference>
<dbReference type="Pfam" id="PF05043">
    <property type="entry name" value="Mga"/>
    <property type="match status" value="1"/>
</dbReference>
<evidence type="ECO:0000256" key="2">
    <source>
        <dbReference type="ARBA" id="ARBA00023163"/>
    </source>
</evidence>
<keyword evidence="1" id="KW-0805">Transcription regulation</keyword>
<proteinExistence type="predicted"/>
<dbReference type="RefSeq" id="WP_138404448.1">
    <property type="nucleotide sequence ID" value="NZ_VBSP01000015.1"/>
</dbReference>
<feature type="domain" description="Mga helix-turn-helix" evidence="3">
    <location>
        <begin position="80"/>
        <end position="161"/>
    </location>
</feature>
<dbReference type="InterPro" id="IPR007737">
    <property type="entry name" value="Mga_HTH"/>
</dbReference>
<organism evidence="4 5">
    <name type="scientific">Ruoffia tabacinasalis</name>
    <dbReference type="NCBI Taxonomy" id="87458"/>
    <lineage>
        <taxon>Bacteria</taxon>
        <taxon>Bacillati</taxon>
        <taxon>Bacillota</taxon>
        <taxon>Bacilli</taxon>
        <taxon>Lactobacillales</taxon>
        <taxon>Aerococcaceae</taxon>
        <taxon>Ruoffia</taxon>
    </lineage>
</organism>
<dbReference type="PANTHER" id="PTHR30185:SF18">
    <property type="entry name" value="TRANSCRIPTIONAL REGULATOR MTLR"/>
    <property type="match status" value="1"/>
</dbReference>
<dbReference type="InterPro" id="IPR050661">
    <property type="entry name" value="BglG_antiterminators"/>
</dbReference>
<dbReference type="Gene3D" id="1.10.10.10">
    <property type="entry name" value="Winged helix-like DNA-binding domain superfamily/Winged helix DNA-binding domain"/>
    <property type="match status" value="1"/>
</dbReference>
<comment type="caution">
    <text evidence="4">The sequence shown here is derived from an EMBL/GenBank/DDBJ whole genome shotgun (WGS) entry which is preliminary data.</text>
</comment>
<protein>
    <recommendedName>
        <fullName evidence="3">Mga helix-turn-helix domain-containing protein</fullName>
    </recommendedName>
</protein>
<evidence type="ECO:0000256" key="1">
    <source>
        <dbReference type="ARBA" id="ARBA00023015"/>
    </source>
</evidence>
<dbReference type="Proteomes" id="UP000306420">
    <property type="component" value="Unassembled WGS sequence"/>
</dbReference>
<sequence>MVIEDLFEKRERGLWVLLSTLINHSTDLEIKEAMAQTALSKVTLLKYVEDLNELADSQGFPLCIQLINDRLGLNLGPHVTKQDIVQLFLSYSLKYQILDYLFKIEEYTVQKLSQELLISEATFHRQLVSLNVLLEEFSLAVRSGRIRGPEHQIRYFYFRLYTLVEPKKRLSKLAQSKESQQVIRSFQQLWGQDTFADREAEIGLWLMITRQRMGVKYKDFNALKELMKPYYSHRFYQQVRQNTLVFLSRYALESEEEEAMCQFTFMTTMSILPAFVMERSLGYGGPVSEATTTGLQYIRSTVSSQENLNEQGMYSLNQILGRLYFFKGAIIERSIDYELDRSLIKHGMNLENEDLAIPLLEDVITNIYHYDHKELGDAYKEAEWTLTEVLSYVVYQMPMTISIGLDLIGDETEKLPIISVMRQRLEVNRLVSVEIYDKRRNFNLIVSNAYDREYPVPYYYLKGLPNHFDMRQLESIINGLFNDDN</sequence>
<keyword evidence="2" id="KW-0804">Transcription</keyword>
<dbReference type="EMBL" id="VBSP01000015">
    <property type="protein sequence ID" value="TLQ41547.1"/>
    <property type="molecule type" value="Genomic_DNA"/>
</dbReference>
<dbReference type="AlphaFoldDB" id="A0A5R9DXS6"/>
<name>A0A5R9DXS6_9LACT</name>
<evidence type="ECO:0000259" key="3">
    <source>
        <dbReference type="Pfam" id="PF05043"/>
    </source>
</evidence>
<evidence type="ECO:0000313" key="4">
    <source>
        <dbReference type="EMBL" id="TLQ41547.1"/>
    </source>
</evidence>
<dbReference type="OrthoDB" id="2192016at2"/>
<evidence type="ECO:0000313" key="5">
    <source>
        <dbReference type="Proteomes" id="UP000306420"/>
    </source>
</evidence>